<protein>
    <submittedName>
        <fullName evidence="1">Uncharacterized protein</fullName>
    </submittedName>
</protein>
<dbReference type="RefSeq" id="WP_281803632.1">
    <property type="nucleotide sequence ID" value="NZ_BSEC01000001.1"/>
</dbReference>
<organism evidence="1 2">
    <name type="scientific">Methylocystis echinoides</name>
    <dbReference type="NCBI Taxonomy" id="29468"/>
    <lineage>
        <taxon>Bacteria</taxon>
        <taxon>Pseudomonadati</taxon>
        <taxon>Pseudomonadota</taxon>
        <taxon>Alphaproteobacteria</taxon>
        <taxon>Hyphomicrobiales</taxon>
        <taxon>Methylocystaceae</taxon>
        <taxon>Methylocystis</taxon>
    </lineage>
</organism>
<comment type="caution">
    <text evidence="1">The sequence shown here is derived from an EMBL/GenBank/DDBJ whole genome shotgun (WGS) entry which is preliminary data.</text>
</comment>
<reference evidence="1" key="1">
    <citation type="journal article" date="2023" name="Int. J. Syst. Evol. Microbiol.">
        <title>Methylocystis iwaonis sp. nov., a type II methane-oxidizing bacterium from surface soil of a rice paddy field in Japan, and emended description of the genus Methylocystis (ex Whittenbury et al. 1970) Bowman et al. 1993.</title>
        <authorList>
            <person name="Kaise H."/>
            <person name="Sawadogo J.B."/>
            <person name="Alam M.S."/>
            <person name="Ueno C."/>
            <person name="Dianou D."/>
            <person name="Shinjo R."/>
            <person name="Asakawa S."/>
        </authorList>
    </citation>
    <scope>NUCLEOTIDE SEQUENCE</scope>
    <source>
        <strain evidence="1">LMG27198</strain>
    </source>
</reference>
<proteinExistence type="predicted"/>
<keyword evidence="2" id="KW-1185">Reference proteome</keyword>
<evidence type="ECO:0000313" key="1">
    <source>
        <dbReference type="EMBL" id="GLI93676.1"/>
    </source>
</evidence>
<gene>
    <name evidence="1" type="ORF">LMG27198_26680</name>
</gene>
<sequence length="91" mass="10191">MSNQEPQFPKPLRHRGKIVFLRSDLEKYKRELIAQATGGKIDAPRATDAETFVLANDAAHELGISRRTLGRIIQGFDDAESVRDRLKSEAA</sequence>
<accession>A0A9W6GVG3</accession>
<name>A0A9W6GVG3_9HYPH</name>
<dbReference type="Proteomes" id="UP001144323">
    <property type="component" value="Unassembled WGS sequence"/>
</dbReference>
<dbReference type="EMBL" id="BSEC01000001">
    <property type="protein sequence ID" value="GLI93676.1"/>
    <property type="molecule type" value="Genomic_DNA"/>
</dbReference>
<evidence type="ECO:0000313" key="2">
    <source>
        <dbReference type="Proteomes" id="UP001144323"/>
    </source>
</evidence>
<dbReference type="AlphaFoldDB" id="A0A9W6GVG3"/>